<dbReference type="NCBIfam" id="TIGR01479">
    <property type="entry name" value="GMP_PMI"/>
    <property type="match status" value="1"/>
</dbReference>
<evidence type="ECO:0000313" key="14">
    <source>
        <dbReference type="Proteomes" id="UP000469346"/>
    </source>
</evidence>
<dbReference type="CDD" id="cd02213">
    <property type="entry name" value="cupin_PMI_typeII_C"/>
    <property type="match status" value="1"/>
</dbReference>
<feature type="domain" description="Nucleotidyl transferase" evidence="10">
    <location>
        <begin position="46"/>
        <end position="322"/>
    </location>
</feature>
<dbReference type="GO" id="GO:0000271">
    <property type="term" value="P:polysaccharide biosynthetic process"/>
    <property type="evidence" value="ECO:0007669"/>
    <property type="project" value="InterPro"/>
</dbReference>
<dbReference type="FunFam" id="2.60.120.10:FF:000032">
    <property type="entry name" value="Mannose-1-phosphate guanylyltransferase/mannose-6-phosphate isomerase"/>
    <property type="match status" value="1"/>
</dbReference>
<gene>
    <name evidence="13" type="ORF">G3N55_11460</name>
</gene>
<dbReference type="Proteomes" id="UP000469346">
    <property type="component" value="Unassembled WGS sequence"/>
</dbReference>
<dbReference type="Gene3D" id="2.60.120.10">
    <property type="entry name" value="Jelly Rolls"/>
    <property type="match status" value="1"/>
</dbReference>
<keyword evidence="6" id="KW-0342">GTP-binding</keyword>
<evidence type="ECO:0000256" key="7">
    <source>
        <dbReference type="ARBA" id="ARBA00047343"/>
    </source>
</evidence>
<evidence type="ECO:0000256" key="9">
    <source>
        <dbReference type="SAM" id="MobiDB-lite"/>
    </source>
</evidence>
<evidence type="ECO:0000259" key="10">
    <source>
        <dbReference type="Pfam" id="PF00483"/>
    </source>
</evidence>
<comment type="caution">
    <text evidence="13">The sequence shown here is derived from an EMBL/GenBank/DDBJ whole genome shotgun (WGS) entry which is preliminary data.</text>
</comment>
<evidence type="ECO:0000256" key="5">
    <source>
        <dbReference type="ARBA" id="ARBA00022741"/>
    </source>
</evidence>
<dbReference type="PANTHER" id="PTHR46390">
    <property type="entry name" value="MANNOSE-1-PHOSPHATE GUANYLYLTRANSFERASE"/>
    <property type="match status" value="1"/>
</dbReference>
<keyword evidence="3 13" id="KW-0808">Transferase</keyword>
<dbReference type="Pfam" id="PF00483">
    <property type="entry name" value="NTP_transferase"/>
    <property type="match status" value="1"/>
</dbReference>
<dbReference type="GO" id="GO:0004475">
    <property type="term" value="F:mannose-1-phosphate guanylyltransferase (GTP) activity"/>
    <property type="evidence" value="ECO:0007669"/>
    <property type="project" value="UniProtKB-EC"/>
</dbReference>
<evidence type="ECO:0000256" key="4">
    <source>
        <dbReference type="ARBA" id="ARBA00022695"/>
    </source>
</evidence>
<accession>A0A6N9TYA4</accession>
<dbReference type="InterPro" id="IPR029044">
    <property type="entry name" value="Nucleotide-diphossugar_trans"/>
</dbReference>
<dbReference type="InterPro" id="IPR054566">
    <property type="entry name" value="ManC/GMP-like_b-helix"/>
</dbReference>
<name>A0A6N9TYA4_DISTH</name>
<dbReference type="InterPro" id="IPR005835">
    <property type="entry name" value="NTP_transferase_dom"/>
</dbReference>
<dbReference type="InterPro" id="IPR049577">
    <property type="entry name" value="GMPP_N"/>
</dbReference>
<dbReference type="Gene3D" id="3.90.550.10">
    <property type="entry name" value="Spore Coat Polysaccharide Biosynthesis Protein SpsA, Chain A"/>
    <property type="match status" value="1"/>
</dbReference>
<feature type="region of interest" description="Disordered" evidence="9">
    <location>
        <begin position="1"/>
        <end position="38"/>
    </location>
</feature>
<dbReference type="InterPro" id="IPR006375">
    <property type="entry name" value="Man1P_GuaTrfase/Man6P_Isoase"/>
</dbReference>
<evidence type="ECO:0000256" key="8">
    <source>
        <dbReference type="RuleBase" id="RU004190"/>
    </source>
</evidence>
<keyword evidence="5" id="KW-0547">Nucleotide-binding</keyword>
<dbReference type="FunFam" id="3.90.550.10:FF:000046">
    <property type="entry name" value="Mannose-1-phosphate guanylyltransferase (GDP)"/>
    <property type="match status" value="1"/>
</dbReference>
<dbReference type="GO" id="GO:0009298">
    <property type="term" value="P:GDP-mannose biosynthetic process"/>
    <property type="evidence" value="ECO:0007669"/>
    <property type="project" value="TreeGrafter"/>
</dbReference>
<feature type="compositionally biased region" description="Low complexity" evidence="9">
    <location>
        <begin position="16"/>
        <end position="31"/>
    </location>
</feature>
<dbReference type="Pfam" id="PF22640">
    <property type="entry name" value="ManC_GMP_beta-helix"/>
    <property type="match status" value="1"/>
</dbReference>
<evidence type="ECO:0000259" key="12">
    <source>
        <dbReference type="Pfam" id="PF22640"/>
    </source>
</evidence>
<evidence type="ECO:0000256" key="6">
    <source>
        <dbReference type="ARBA" id="ARBA00023134"/>
    </source>
</evidence>
<comment type="catalytic activity">
    <reaction evidence="7">
        <text>alpha-D-mannose 1-phosphate + GTP + H(+) = GDP-alpha-D-mannose + diphosphate</text>
        <dbReference type="Rhea" id="RHEA:15229"/>
        <dbReference type="ChEBI" id="CHEBI:15378"/>
        <dbReference type="ChEBI" id="CHEBI:33019"/>
        <dbReference type="ChEBI" id="CHEBI:37565"/>
        <dbReference type="ChEBI" id="CHEBI:57527"/>
        <dbReference type="ChEBI" id="CHEBI:58409"/>
        <dbReference type="EC" id="2.7.7.13"/>
    </reaction>
</comment>
<dbReference type="InterPro" id="IPR001538">
    <property type="entry name" value="Man6P_isomerase-2_C"/>
</dbReference>
<dbReference type="CDD" id="cd02509">
    <property type="entry name" value="GDP-M1P_Guanylyltransferase"/>
    <property type="match status" value="1"/>
</dbReference>
<evidence type="ECO:0000256" key="1">
    <source>
        <dbReference type="ARBA" id="ARBA00006115"/>
    </source>
</evidence>
<keyword evidence="4 13" id="KW-0548">Nucleotidyltransferase</keyword>
<evidence type="ECO:0000313" key="13">
    <source>
        <dbReference type="EMBL" id="NDY43456.1"/>
    </source>
</evidence>
<comment type="similarity">
    <text evidence="1 8">Belongs to the mannose-6-phosphate isomerase type 2 family.</text>
</comment>
<dbReference type="InterPro" id="IPR011051">
    <property type="entry name" value="RmlC_Cupin_sf"/>
</dbReference>
<dbReference type="PANTHER" id="PTHR46390:SF1">
    <property type="entry name" value="MANNOSE-1-PHOSPHATE GUANYLYLTRANSFERASE"/>
    <property type="match status" value="1"/>
</dbReference>
<dbReference type="SUPFAM" id="SSF53448">
    <property type="entry name" value="Nucleotide-diphospho-sugar transferases"/>
    <property type="match status" value="1"/>
</dbReference>
<keyword evidence="13" id="KW-0413">Isomerase</keyword>
<dbReference type="GO" id="GO:0016853">
    <property type="term" value="F:isomerase activity"/>
    <property type="evidence" value="ECO:0007669"/>
    <property type="project" value="UniProtKB-KW"/>
</dbReference>
<feature type="domain" description="MannoseP isomerase/GMP-like beta-helix" evidence="12">
    <location>
        <begin position="333"/>
        <end position="387"/>
    </location>
</feature>
<dbReference type="InterPro" id="IPR014710">
    <property type="entry name" value="RmlC-like_jellyroll"/>
</dbReference>
<feature type="domain" description="Mannose-6-phosphate isomerase type II C-terminal" evidence="11">
    <location>
        <begin position="391"/>
        <end position="505"/>
    </location>
</feature>
<dbReference type="EC" id="2.7.7.13" evidence="2"/>
<keyword evidence="14" id="KW-1185">Reference proteome</keyword>
<evidence type="ECO:0000259" key="11">
    <source>
        <dbReference type="Pfam" id="PF01050"/>
    </source>
</evidence>
<reference evidence="13 14" key="1">
    <citation type="submission" date="2020-02" db="EMBL/GenBank/DDBJ databases">
        <title>Comparative genomics of sulfur disproportionating microorganisms.</title>
        <authorList>
            <person name="Ward L.M."/>
            <person name="Bertran E."/>
            <person name="Johnston D.T."/>
        </authorList>
    </citation>
    <scope>NUCLEOTIDE SEQUENCE [LARGE SCALE GENOMIC DNA]</scope>
    <source>
        <strain evidence="13 14">DSM 100025</strain>
    </source>
</reference>
<dbReference type="InterPro" id="IPR051161">
    <property type="entry name" value="Mannose-6P_isomerase_type2"/>
</dbReference>
<dbReference type="EMBL" id="JAAGRR010000177">
    <property type="protein sequence ID" value="NDY43456.1"/>
    <property type="molecule type" value="Genomic_DNA"/>
</dbReference>
<evidence type="ECO:0000256" key="2">
    <source>
        <dbReference type="ARBA" id="ARBA00012387"/>
    </source>
</evidence>
<proteinExistence type="inferred from homology"/>
<sequence length="516" mass="55513">MSRGSVPWAGRRGSPWKKGSGTPTGGSWSTWRRSAGEGGRGVKLVPVILSGGSGTRLWPLSRAAHPKQFLRLGAGPSLLRDTVERMAALPGRGAPVLVCHHRHRFLAAEELRGAGVEDATLILEPAGRNTAPAAACAALEVLRAEGDDALLLVSPADHLLEDRAAFAGAVAAGRPAAEAGALVTFGVTPAGPETGYGYIRPGGEGPGPVPVAEFVEKPDREAAEAYVAAGCLWNSGIFLFRARRYLEELERFAPEILAACREAHARARVDLDFLRLDPEAFGACPSDSIDYAVMERTGDAVVVPLPARWSDLGSWSALWAAGGADRRGNVFEGDVVAEDVRGCLLRAEHRLVAAVGLEDHVVVETADAVLVAPRDRVQEVKALVARLRAEGRGEAETHRRVFRPWGSYEQVDAGDRFQVKRITVKPGARLSLQRHHHRAEHWVVVRGTARITRGDEVLVLTEDQSTYIPLGTVHRLENPGKIPLEIIEVQTGSYLGEDDIVRLEDAYGREGEGEPA</sequence>
<evidence type="ECO:0000256" key="3">
    <source>
        <dbReference type="ARBA" id="ARBA00022679"/>
    </source>
</evidence>
<dbReference type="AlphaFoldDB" id="A0A6N9TYA4"/>
<dbReference type="Pfam" id="PF01050">
    <property type="entry name" value="MannoseP_isomer"/>
    <property type="match status" value="1"/>
</dbReference>
<dbReference type="GO" id="GO:0005525">
    <property type="term" value="F:GTP binding"/>
    <property type="evidence" value="ECO:0007669"/>
    <property type="project" value="UniProtKB-KW"/>
</dbReference>
<protein>
    <recommendedName>
        <fullName evidence="2">mannose-1-phosphate guanylyltransferase</fullName>
        <ecNumber evidence="2">2.7.7.13</ecNumber>
    </recommendedName>
</protein>
<dbReference type="SUPFAM" id="SSF51182">
    <property type="entry name" value="RmlC-like cupins"/>
    <property type="match status" value="1"/>
</dbReference>
<organism evidence="13 14">
    <name type="scientific">Dissulfurirhabdus thermomarina</name>
    <dbReference type="NCBI Taxonomy" id="1765737"/>
    <lineage>
        <taxon>Bacteria</taxon>
        <taxon>Deltaproteobacteria</taxon>
        <taxon>Dissulfurirhabdaceae</taxon>
        <taxon>Dissulfurirhabdus</taxon>
    </lineage>
</organism>